<keyword evidence="3" id="KW-0624">Polysaccharide degradation</keyword>
<dbReference type="SUPFAM" id="SSF81296">
    <property type="entry name" value="E set domains"/>
    <property type="match status" value="1"/>
</dbReference>
<evidence type="ECO:0000256" key="2">
    <source>
        <dbReference type="ARBA" id="ARBA00023277"/>
    </source>
</evidence>
<feature type="domain" description="Bacterial repeat" evidence="7">
    <location>
        <begin position="1356"/>
        <end position="1424"/>
    </location>
</feature>
<dbReference type="GO" id="GO:0016787">
    <property type="term" value="F:hydrolase activity"/>
    <property type="evidence" value="ECO:0007669"/>
    <property type="project" value="UniProtKB-KW"/>
</dbReference>
<accession>A0ABV8K5P3</accession>
<keyword evidence="9" id="KW-1185">Reference proteome</keyword>
<dbReference type="Pfam" id="PF02927">
    <property type="entry name" value="CelD_N"/>
    <property type="match status" value="1"/>
</dbReference>
<dbReference type="CDD" id="cd02850">
    <property type="entry name" value="E_set_Cellulase_N"/>
    <property type="match status" value="1"/>
</dbReference>
<dbReference type="Gene3D" id="2.60.40.10">
    <property type="entry name" value="Immunoglobulins"/>
    <property type="match status" value="1"/>
</dbReference>
<feature type="domain" description="Glycoside hydrolase family 9" evidence="5">
    <location>
        <begin position="286"/>
        <end position="724"/>
    </location>
</feature>
<dbReference type="InterPro" id="IPR008928">
    <property type="entry name" value="6-hairpin_glycosidase_sf"/>
</dbReference>
<feature type="domain" description="Bacterial repeat" evidence="7">
    <location>
        <begin position="801"/>
        <end position="867"/>
    </location>
</feature>
<dbReference type="Pfam" id="PF00759">
    <property type="entry name" value="Glyco_hydro_9"/>
    <property type="match status" value="1"/>
</dbReference>
<evidence type="ECO:0000259" key="6">
    <source>
        <dbReference type="Pfam" id="PF02927"/>
    </source>
</evidence>
<dbReference type="Gene3D" id="1.50.10.10">
    <property type="match status" value="1"/>
</dbReference>
<reference evidence="9" key="1">
    <citation type="journal article" date="2019" name="Int. J. Syst. Evol. Microbiol.">
        <title>The Global Catalogue of Microorganisms (GCM) 10K type strain sequencing project: providing services to taxonomists for standard genome sequencing and annotation.</title>
        <authorList>
            <consortium name="The Broad Institute Genomics Platform"/>
            <consortium name="The Broad Institute Genome Sequencing Center for Infectious Disease"/>
            <person name="Wu L."/>
            <person name="Ma J."/>
        </authorList>
    </citation>
    <scope>NUCLEOTIDE SEQUENCE [LARGE SCALE GENOMIC DNA]</scope>
    <source>
        <strain evidence="9">IBRC-M 10987</strain>
    </source>
</reference>
<dbReference type="EMBL" id="JBHSAM010000028">
    <property type="protein sequence ID" value="MFC4101333.1"/>
    <property type="molecule type" value="Genomic_DNA"/>
</dbReference>
<evidence type="ECO:0000256" key="1">
    <source>
        <dbReference type="ARBA" id="ARBA00007072"/>
    </source>
</evidence>
<dbReference type="Proteomes" id="UP001595715">
    <property type="component" value="Unassembled WGS sequence"/>
</dbReference>
<dbReference type="InterPro" id="IPR012341">
    <property type="entry name" value="6hp_glycosidase-like_sf"/>
</dbReference>
<evidence type="ECO:0000313" key="8">
    <source>
        <dbReference type="EMBL" id="MFC4101333.1"/>
    </source>
</evidence>
<evidence type="ECO:0000259" key="7">
    <source>
        <dbReference type="Pfam" id="PF18998"/>
    </source>
</evidence>
<feature type="domain" description="Bacterial repeat" evidence="7">
    <location>
        <begin position="871"/>
        <end position="938"/>
    </location>
</feature>
<dbReference type="InterPro" id="IPR044060">
    <property type="entry name" value="Bacterial_rp_domain"/>
</dbReference>
<comment type="caution">
    <text evidence="8">The sequence shown here is derived from an EMBL/GenBank/DDBJ whole genome shotgun (WGS) entry which is preliminary data.</text>
</comment>
<feature type="domain" description="Bacterial repeat" evidence="7">
    <location>
        <begin position="943"/>
        <end position="1013"/>
    </location>
</feature>
<dbReference type="InterPro" id="IPR013378">
    <property type="entry name" value="InlB-like_B-rpt"/>
</dbReference>
<name>A0ABV8K5P3_9BACL</name>
<proteinExistence type="inferred from homology"/>
<gene>
    <name evidence="8" type="ORF">ACFOZ8_16955</name>
</gene>
<protein>
    <submittedName>
        <fullName evidence="8">Glycoside hydrolase family 9 protein</fullName>
    </submittedName>
</protein>
<dbReference type="Pfam" id="PF18998">
    <property type="entry name" value="Flg_new_2"/>
    <property type="match status" value="8"/>
</dbReference>
<dbReference type="SUPFAM" id="SSF48208">
    <property type="entry name" value="Six-hairpin glycosidases"/>
    <property type="match status" value="1"/>
</dbReference>
<feature type="domain" description="Bacterial repeat" evidence="7">
    <location>
        <begin position="1284"/>
        <end position="1349"/>
    </location>
</feature>
<dbReference type="InterPro" id="IPR013783">
    <property type="entry name" value="Ig-like_fold"/>
</dbReference>
<sequence length="1951" mass="213501">MVNLKPRKVWSLLGMTLGLAVLLAFTAANPALALKERAPVPPEDKVSYARALNAEWLEIVLVDNPYADEHVANTDLYEIDSSDDAAFDGTVHPMAVHYRYFPEEAPYIPNYAGDMGKIKVFYRAYLKMPPAATFKEGKQYKVTIDPKVANVGSFDFTLDSTKLNPIIQANQVGYPSEGTKIAYLSHWTGQGTMEFGQFPEFYVVDHDTGRKVYTGTISAPVSNNNPNELMKNRWTQSYIYKLDFSALKAAGTYRIEIPGIGVSYPFRIDTSIYKDEIGYTITRALFMQRDGEHGLTPQYTHWHRPSAHVDDAIDQAKYRDNGNKAEGAYVDLKGGHMDAGDRGKYPYNSAYVGLDMLIGAKYYPQQIEALGESLEIPESDNDKPDYLDELVYELDWLRKVVVNPSTDGTVAGYLRPQSADPDKGTYETGQGPEGAKNRMYYNRTQGPYIAETLFAAGVLAQAYNTPIMQQYYSESEEGEEPKTDSYLNAAIKAFDGFKKHYKEKDQDYFMVGSYYDQTKVGTHHTWSNEMLLAASALLEAMGNQQKLVDEDSSTEDITRDELIKWIEREMPIERNKYDTFKLWSWVLDRAWLGVFVSMSDNPNLPEYQEWARAGIIDYAVDEMHYETPFGASTQDEGFPNKIGWRFTSSTLMPIMVGYAVTGNEQYLQRIQQTWDYTLGSNAVSRSFITGLGDPQRTPRWFVHELNHYQWAQYAQDPNKGWSAPPPGIPNSDLQSAPYPSWFKDKENAVAKTKAFPKYENHAVMYRYTDSWNTLNEFSVNILSANAASILPLIPLDKDTVELTVNSKGGYVVPAGGTYKKGSTLTLTAKAETGYQFIGWSDPSLGTSNSVKITMNESRTITAQYKQVPVRTITVIAENGKVIQANADGKYSEGEKVTLTAVADYGFKFVGWEGGATGTALSVDVIIGQTNLNVVARFVPLPTYTLQTSAQNGQVKVNPVKASYYEGEKVVLTAVDDFGYKFDSWSGIEWTDTANPALLPMVKNQDVKAKFSPVDVFTLTVNVAEGGTVAKVFDIPTNVSGDLVEAGTEATLTATAKPGYVFMGWSGAKTSGASSIKVTVDANKTITANFTPADRLLSVDIEPGVTPGHTEINNGIYTLTSSEGSFGNAPDSFRYLLRPGLKTNTVFTATLNSLTGSNPETAAAGIQIRRSLANDSQYAAIMVKNGQVVMQNRKGGEFISTPVILGDVVGSSDSVQLKIERSGYMDLVLSWSSDGAIWKSSEKVTIYDWADPNMELTIGLFATAGAESQTVTAAFSDVSWPDMHHLQVETEGNGTVDVKSGLYVAGAKIKLTADVPEGTAFVGWSDDLTGRANPNYITMKGDKKVTATFGDMPEKVSLEIKPAIGGKITPVTEGKKDYEPYSMVNLKAEPAPGYRFLYWTGDLIGTSASTALRMDGDKTISAKFVSYLSKDIVTTNAGSTFEDADGITMTASGSSIWGGSDSFRYTYQDQLSGDATIIAKLEDFNGTAGDAKAGIMIRQSTDPGSFYQGVFLTQDRKIRSQYRLNASTGSKYLSDAAVELPIWLKVEKKGTTLKTFTSKDGNTWVEGDTQTIPSFTGPFTAGLAVTSGSDGKFATAKFGAVQLPTQLSYTLAAHAENGAGTVSIEPALPAYPAGTSVTVTATEADGYVFTGWTGDLVSMNQQDVIVMNGNKNITANFRSESELYTLTTHAAPEQGVIVRSPNQETYRAGTKVELRAKPSAGYAFVGWSGGGLNGTSSETVTVMMDDNKAITANFVQVLSDQQYTSMDIGTSNPGLTTQSGADFTVKGSGANVWGQLDKFRYVYQNGTAENAVLVAKIDGLTFSGSAPNRDMKLGVMIRQNTENNSAHHGIFVDGHRELRSIYREKTGVTSIGVNAGTITWPIWLKVEKVGSVVKTYSSKDGIEWTERSSNTITFADAYTIGLVVSAGVDGQYVETTFKNVMWPFFPKEQPIE</sequence>
<organism evidence="8 9">
    <name type="scientific">Paenibacillus xanthanilyticus</name>
    <dbReference type="NCBI Taxonomy" id="1783531"/>
    <lineage>
        <taxon>Bacteria</taxon>
        <taxon>Bacillati</taxon>
        <taxon>Bacillota</taxon>
        <taxon>Bacilli</taxon>
        <taxon>Bacillales</taxon>
        <taxon>Paenibacillaceae</taxon>
        <taxon>Paenibacillus</taxon>
    </lineage>
</organism>
<feature type="domain" description="Bacterial repeat" evidence="7">
    <location>
        <begin position="1688"/>
        <end position="1755"/>
    </location>
</feature>
<feature type="region of interest" description="Disordered" evidence="4">
    <location>
        <begin position="411"/>
        <end position="438"/>
    </location>
</feature>
<dbReference type="InterPro" id="IPR014756">
    <property type="entry name" value="Ig_E-set"/>
</dbReference>
<feature type="domain" description="Bacterial repeat" evidence="7">
    <location>
        <begin position="1017"/>
        <end position="1091"/>
    </location>
</feature>
<evidence type="ECO:0000313" key="9">
    <source>
        <dbReference type="Proteomes" id="UP001595715"/>
    </source>
</evidence>
<dbReference type="Gene3D" id="2.60.120.200">
    <property type="match status" value="2"/>
</dbReference>
<dbReference type="RefSeq" id="WP_377719952.1">
    <property type="nucleotide sequence ID" value="NZ_JBHSAM010000028.1"/>
</dbReference>
<keyword evidence="8" id="KW-0378">Hydrolase</keyword>
<evidence type="ECO:0000256" key="4">
    <source>
        <dbReference type="SAM" id="MobiDB-lite"/>
    </source>
</evidence>
<keyword evidence="2" id="KW-0119">Carbohydrate metabolism</keyword>
<evidence type="ECO:0000256" key="3">
    <source>
        <dbReference type="ARBA" id="ARBA00023326"/>
    </source>
</evidence>
<feature type="domain" description="Bacterial repeat" evidence="7">
    <location>
        <begin position="1608"/>
        <end position="1678"/>
    </location>
</feature>
<dbReference type="InterPro" id="IPR001701">
    <property type="entry name" value="Glyco_hydro_9"/>
</dbReference>
<comment type="similarity">
    <text evidence="1">Belongs to the glycosyl hydrolase 9 (cellulase E) family.</text>
</comment>
<dbReference type="InterPro" id="IPR004197">
    <property type="entry name" value="Cellulase_Ig-like"/>
</dbReference>
<evidence type="ECO:0000259" key="5">
    <source>
        <dbReference type="Pfam" id="PF00759"/>
    </source>
</evidence>
<feature type="domain" description="Cellulase Ig-like" evidence="6">
    <location>
        <begin position="166"/>
        <end position="261"/>
    </location>
</feature>
<dbReference type="NCBIfam" id="TIGR02543">
    <property type="entry name" value="List_Bact_rpt"/>
    <property type="match status" value="3"/>
</dbReference>